<accession>A0A454XNR5</accession>
<dbReference type="EnsemblMetazoa" id="PPA29563.1">
    <property type="protein sequence ID" value="PPA29563.1"/>
    <property type="gene ID" value="WBGene00119117"/>
</dbReference>
<name>A0A454XNR5_PRIPA</name>
<reference evidence="2" key="1">
    <citation type="journal article" date="2008" name="Nat. Genet.">
        <title>The Pristionchus pacificus genome provides a unique perspective on nematode lifestyle and parasitism.</title>
        <authorList>
            <person name="Dieterich C."/>
            <person name="Clifton S.W."/>
            <person name="Schuster L.N."/>
            <person name="Chinwalla A."/>
            <person name="Delehaunty K."/>
            <person name="Dinkelacker I."/>
            <person name="Fulton L."/>
            <person name="Fulton R."/>
            <person name="Godfrey J."/>
            <person name="Minx P."/>
            <person name="Mitreva M."/>
            <person name="Roeseler W."/>
            <person name="Tian H."/>
            <person name="Witte H."/>
            <person name="Yang S.P."/>
            <person name="Wilson R.K."/>
            <person name="Sommer R.J."/>
        </authorList>
    </citation>
    <scope>NUCLEOTIDE SEQUENCE [LARGE SCALE GENOMIC DNA]</scope>
    <source>
        <strain evidence="2">PS312</strain>
    </source>
</reference>
<proteinExistence type="predicted"/>
<organism evidence="1 2">
    <name type="scientific">Pristionchus pacificus</name>
    <name type="common">Parasitic nematode worm</name>
    <dbReference type="NCBI Taxonomy" id="54126"/>
    <lineage>
        <taxon>Eukaryota</taxon>
        <taxon>Metazoa</taxon>
        <taxon>Ecdysozoa</taxon>
        <taxon>Nematoda</taxon>
        <taxon>Chromadorea</taxon>
        <taxon>Rhabditida</taxon>
        <taxon>Rhabditina</taxon>
        <taxon>Diplogasteromorpha</taxon>
        <taxon>Diplogasteroidea</taxon>
        <taxon>Neodiplogasteridae</taxon>
        <taxon>Pristionchus</taxon>
    </lineage>
</organism>
<keyword evidence="2" id="KW-1185">Reference proteome</keyword>
<reference evidence="1" key="2">
    <citation type="submission" date="2022-06" db="UniProtKB">
        <authorList>
            <consortium name="EnsemblMetazoa"/>
        </authorList>
    </citation>
    <scope>IDENTIFICATION</scope>
    <source>
        <strain evidence="1">PS312</strain>
    </source>
</reference>
<dbReference type="PROSITE" id="PS51257">
    <property type="entry name" value="PROKAR_LIPOPROTEIN"/>
    <property type="match status" value="1"/>
</dbReference>
<sequence length="121" mass="12825">MRGLTVLYCALTAIAACVPTKHPEPGIPAVKKCPKWPVVTSAECTTITCDLTMQPMISDTSMSCANGFLMIVDKNPATGMLEVDVIAYSASCKDGVWYDDDAGMLLTPTPPNPPVYVGCVP</sequence>
<gene>
    <name evidence="1" type="primary">WBGene00119117</name>
</gene>
<accession>A0A8R1YPG8</accession>
<evidence type="ECO:0000313" key="2">
    <source>
        <dbReference type="Proteomes" id="UP000005239"/>
    </source>
</evidence>
<protein>
    <submittedName>
        <fullName evidence="1">Uncharacterized protein</fullName>
    </submittedName>
</protein>
<dbReference type="Proteomes" id="UP000005239">
    <property type="component" value="Unassembled WGS sequence"/>
</dbReference>
<dbReference type="AlphaFoldDB" id="A0A454XNR5"/>
<evidence type="ECO:0000313" key="1">
    <source>
        <dbReference type="EnsemblMetazoa" id="PPA29563.1"/>
    </source>
</evidence>